<evidence type="ECO:0000313" key="2">
    <source>
        <dbReference type="Proteomes" id="UP000828390"/>
    </source>
</evidence>
<sequence>MIVMPLCMNPFEVDRSRPIPKEGSFYSVFSVKNGVASDSNRVAGDNAHGMPCSQAAKRRAGIMKLHRNIDHDSQMTPIDFEVNRIMKLDR</sequence>
<dbReference type="AlphaFoldDB" id="A0A9D4KH35"/>
<gene>
    <name evidence="1" type="ORF">DPMN_113217</name>
</gene>
<comment type="caution">
    <text evidence="1">The sequence shown here is derived from an EMBL/GenBank/DDBJ whole genome shotgun (WGS) entry which is preliminary data.</text>
</comment>
<dbReference type="EMBL" id="JAIWYP010000004">
    <property type="protein sequence ID" value="KAH3839780.1"/>
    <property type="molecule type" value="Genomic_DNA"/>
</dbReference>
<organism evidence="1 2">
    <name type="scientific">Dreissena polymorpha</name>
    <name type="common">Zebra mussel</name>
    <name type="synonym">Mytilus polymorpha</name>
    <dbReference type="NCBI Taxonomy" id="45954"/>
    <lineage>
        <taxon>Eukaryota</taxon>
        <taxon>Metazoa</taxon>
        <taxon>Spiralia</taxon>
        <taxon>Lophotrochozoa</taxon>
        <taxon>Mollusca</taxon>
        <taxon>Bivalvia</taxon>
        <taxon>Autobranchia</taxon>
        <taxon>Heteroconchia</taxon>
        <taxon>Euheterodonta</taxon>
        <taxon>Imparidentia</taxon>
        <taxon>Neoheterodontei</taxon>
        <taxon>Myida</taxon>
        <taxon>Dreissenoidea</taxon>
        <taxon>Dreissenidae</taxon>
        <taxon>Dreissena</taxon>
    </lineage>
</organism>
<reference evidence="1" key="2">
    <citation type="submission" date="2020-11" db="EMBL/GenBank/DDBJ databases">
        <authorList>
            <person name="McCartney M.A."/>
            <person name="Auch B."/>
            <person name="Kono T."/>
            <person name="Mallez S."/>
            <person name="Becker A."/>
            <person name="Gohl D.M."/>
            <person name="Silverstein K.A.T."/>
            <person name="Koren S."/>
            <person name="Bechman K.B."/>
            <person name="Herman A."/>
            <person name="Abrahante J.E."/>
            <person name="Garbe J."/>
        </authorList>
    </citation>
    <scope>NUCLEOTIDE SEQUENCE</scope>
    <source>
        <strain evidence="1">Duluth1</strain>
        <tissue evidence="1">Whole animal</tissue>
    </source>
</reference>
<accession>A0A9D4KH35</accession>
<evidence type="ECO:0000313" key="1">
    <source>
        <dbReference type="EMBL" id="KAH3839780.1"/>
    </source>
</evidence>
<name>A0A9D4KH35_DREPO</name>
<proteinExistence type="predicted"/>
<keyword evidence="2" id="KW-1185">Reference proteome</keyword>
<protein>
    <submittedName>
        <fullName evidence="1">Uncharacterized protein</fullName>
    </submittedName>
</protein>
<dbReference type="Proteomes" id="UP000828390">
    <property type="component" value="Unassembled WGS sequence"/>
</dbReference>
<reference evidence="1" key="1">
    <citation type="journal article" date="2019" name="bioRxiv">
        <title>The Genome of the Zebra Mussel, Dreissena polymorpha: A Resource for Invasive Species Research.</title>
        <authorList>
            <person name="McCartney M.A."/>
            <person name="Auch B."/>
            <person name="Kono T."/>
            <person name="Mallez S."/>
            <person name="Zhang Y."/>
            <person name="Obille A."/>
            <person name="Becker A."/>
            <person name="Abrahante J.E."/>
            <person name="Garbe J."/>
            <person name="Badalamenti J.P."/>
            <person name="Herman A."/>
            <person name="Mangelson H."/>
            <person name="Liachko I."/>
            <person name="Sullivan S."/>
            <person name="Sone E.D."/>
            <person name="Koren S."/>
            <person name="Silverstein K.A.T."/>
            <person name="Beckman K.B."/>
            <person name="Gohl D.M."/>
        </authorList>
    </citation>
    <scope>NUCLEOTIDE SEQUENCE</scope>
    <source>
        <strain evidence="1">Duluth1</strain>
        <tissue evidence="1">Whole animal</tissue>
    </source>
</reference>